<dbReference type="Proteomes" id="UP000250462">
    <property type="component" value="Unassembled WGS sequence"/>
</dbReference>
<dbReference type="Gene3D" id="3.90.180.10">
    <property type="entry name" value="Medium-chain alcohol dehydrogenases, catalytic domain"/>
    <property type="match status" value="1"/>
</dbReference>
<dbReference type="GO" id="GO:0035925">
    <property type="term" value="F:mRNA 3'-UTR AU-rich region binding"/>
    <property type="evidence" value="ECO:0007669"/>
    <property type="project" value="TreeGrafter"/>
</dbReference>
<evidence type="ECO:0000256" key="2">
    <source>
        <dbReference type="ARBA" id="ARBA00023002"/>
    </source>
</evidence>
<gene>
    <name evidence="4" type="ORF">DPM12_04725</name>
</gene>
<dbReference type="GO" id="GO:0003960">
    <property type="term" value="F:quinone reductase (NADPH) activity"/>
    <property type="evidence" value="ECO:0007669"/>
    <property type="project" value="TreeGrafter"/>
</dbReference>
<dbReference type="SMART" id="SM00829">
    <property type="entry name" value="PKS_ER"/>
    <property type="match status" value="1"/>
</dbReference>
<dbReference type="OrthoDB" id="5195079at2"/>
<dbReference type="CDD" id="cd08244">
    <property type="entry name" value="MDR_enoyl_red"/>
    <property type="match status" value="1"/>
</dbReference>
<dbReference type="InterPro" id="IPR020843">
    <property type="entry name" value="ER"/>
</dbReference>
<dbReference type="AlphaFoldDB" id="A0A329R0K7"/>
<dbReference type="EMBL" id="QMIG01000002">
    <property type="protein sequence ID" value="RAW18131.1"/>
    <property type="molecule type" value="Genomic_DNA"/>
</dbReference>
<dbReference type="SUPFAM" id="SSF51735">
    <property type="entry name" value="NAD(P)-binding Rossmann-fold domains"/>
    <property type="match status" value="1"/>
</dbReference>
<dbReference type="InterPro" id="IPR002364">
    <property type="entry name" value="Quin_OxRdtase/zeta-crystal_CS"/>
</dbReference>
<keyword evidence="5" id="KW-1185">Reference proteome</keyword>
<keyword evidence="2" id="KW-0560">Oxidoreductase</keyword>
<comment type="caution">
    <text evidence="4">The sequence shown here is derived from an EMBL/GenBank/DDBJ whole genome shotgun (WGS) entry which is preliminary data.</text>
</comment>
<dbReference type="Gene3D" id="3.40.50.720">
    <property type="entry name" value="NAD(P)-binding Rossmann-like Domain"/>
    <property type="match status" value="1"/>
</dbReference>
<dbReference type="RefSeq" id="WP_112257087.1">
    <property type="nucleotide sequence ID" value="NZ_QMIG01000002.1"/>
</dbReference>
<keyword evidence="1" id="KW-0521">NADP</keyword>
<dbReference type="SUPFAM" id="SSF50129">
    <property type="entry name" value="GroES-like"/>
    <property type="match status" value="1"/>
</dbReference>
<dbReference type="Pfam" id="PF08240">
    <property type="entry name" value="ADH_N"/>
    <property type="match status" value="1"/>
</dbReference>
<dbReference type="GO" id="GO:0070402">
    <property type="term" value="F:NADPH binding"/>
    <property type="evidence" value="ECO:0007669"/>
    <property type="project" value="TreeGrafter"/>
</dbReference>
<reference evidence="4 5" key="1">
    <citation type="submission" date="2018-06" db="EMBL/GenBank/DDBJ databases">
        <title>Phytoactinopolyspora halophila sp. nov., a novel halophilic actinomycete isolated from a saline soil in China.</title>
        <authorList>
            <person name="Tang S.-K."/>
        </authorList>
    </citation>
    <scope>NUCLEOTIDE SEQUENCE [LARGE SCALE GENOMIC DNA]</scope>
    <source>
        <strain evidence="4 5">YIM 96934</strain>
    </source>
</reference>
<dbReference type="Pfam" id="PF00107">
    <property type="entry name" value="ADH_zinc_N"/>
    <property type="match status" value="1"/>
</dbReference>
<sequence length="325" mass="33617">MKAVRLHQFGSPRNLIVEDVPDPVPQEGQVRIRVEASGVHVIDTLIRAGGNGAPVPQDLPAILGRDVAGVVEAVGEGVEETWIGERVVAYLGAAGGGYAERALAQAEALHRISPQLDAAAAVAMIGTGRTAVGILDAAALTADDAVLVTAAAGGLGTLFVQAARRAGSVVIGVAGGPTKVEQVRRNGAHVAIDYSVAGWPQQVRDALGEQEVSVVLDGVGGDLGRAAMELLRPGGRLLMFGHSSGTPIPFTSDDVIERGLTTSWVIFSILRAPGGLRALERRALDEAAAGRLLPAVQRYSLEQAARGHEDLENRATTGKVVLVSS</sequence>
<dbReference type="GO" id="GO:0008270">
    <property type="term" value="F:zinc ion binding"/>
    <property type="evidence" value="ECO:0007669"/>
    <property type="project" value="InterPro"/>
</dbReference>
<organism evidence="4 5">
    <name type="scientific">Phytoactinopolyspora halophila</name>
    <dbReference type="NCBI Taxonomy" id="1981511"/>
    <lineage>
        <taxon>Bacteria</taxon>
        <taxon>Bacillati</taxon>
        <taxon>Actinomycetota</taxon>
        <taxon>Actinomycetes</taxon>
        <taxon>Jiangellales</taxon>
        <taxon>Jiangellaceae</taxon>
        <taxon>Phytoactinopolyspora</taxon>
    </lineage>
</organism>
<evidence type="ECO:0000313" key="4">
    <source>
        <dbReference type="EMBL" id="RAW18131.1"/>
    </source>
</evidence>
<protein>
    <submittedName>
        <fullName evidence="4">Oxidoreductase</fullName>
    </submittedName>
</protein>
<dbReference type="PROSITE" id="PS01162">
    <property type="entry name" value="QOR_ZETA_CRYSTAL"/>
    <property type="match status" value="1"/>
</dbReference>
<dbReference type="InterPro" id="IPR013149">
    <property type="entry name" value="ADH-like_C"/>
</dbReference>
<dbReference type="PANTHER" id="PTHR48106:SF13">
    <property type="entry name" value="QUINONE OXIDOREDUCTASE-RELATED"/>
    <property type="match status" value="1"/>
</dbReference>
<dbReference type="InterPro" id="IPR011032">
    <property type="entry name" value="GroES-like_sf"/>
</dbReference>
<dbReference type="PANTHER" id="PTHR48106">
    <property type="entry name" value="QUINONE OXIDOREDUCTASE PIG3-RELATED"/>
    <property type="match status" value="1"/>
</dbReference>
<evidence type="ECO:0000259" key="3">
    <source>
        <dbReference type="SMART" id="SM00829"/>
    </source>
</evidence>
<proteinExistence type="predicted"/>
<dbReference type="InterPro" id="IPR013154">
    <property type="entry name" value="ADH-like_N"/>
</dbReference>
<evidence type="ECO:0000313" key="5">
    <source>
        <dbReference type="Proteomes" id="UP000250462"/>
    </source>
</evidence>
<dbReference type="InterPro" id="IPR036291">
    <property type="entry name" value="NAD(P)-bd_dom_sf"/>
</dbReference>
<accession>A0A329R0K7</accession>
<dbReference type="GO" id="GO:0005829">
    <property type="term" value="C:cytosol"/>
    <property type="evidence" value="ECO:0007669"/>
    <property type="project" value="TreeGrafter"/>
</dbReference>
<name>A0A329R0K7_9ACTN</name>
<feature type="domain" description="Enoyl reductase (ER)" evidence="3">
    <location>
        <begin position="10"/>
        <end position="322"/>
    </location>
</feature>
<evidence type="ECO:0000256" key="1">
    <source>
        <dbReference type="ARBA" id="ARBA00022857"/>
    </source>
</evidence>